<comment type="caution">
    <text evidence="1">The sequence shown here is derived from an EMBL/GenBank/DDBJ whole genome shotgun (WGS) entry which is preliminary data.</text>
</comment>
<dbReference type="Proteomes" id="UP000380386">
    <property type="component" value="Unassembled WGS sequence"/>
</dbReference>
<dbReference type="RefSeq" id="WP_153382610.1">
    <property type="nucleotide sequence ID" value="NZ_VDFL01000001.1"/>
</dbReference>
<evidence type="ECO:0000313" key="2">
    <source>
        <dbReference type="Proteomes" id="UP000380386"/>
    </source>
</evidence>
<organism evidence="1 2">
    <name type="scientific">Companilactobacillus mishanensis</name>
    <dbReference type="NCBI Taxonomy" id="2486008"/>
    <lineage>
        <taxon>Bacteria</taxon>
        <taxon>Bacillati</taxon>
        <taxon>Bacillota</taxon>
        <taxon>Bacilli</taxon>
        <taxon>Lactobacillales</taxon>
        <taxon>Lactobacillaceae</taxon>
        <taxon>Companilactobacillus</taxon>
    </lineage>
</organism>
<proteinExistence type="predicted"/>
<dbReference type="AlphaFoldDB" id="A0A5P0ZGQ5"/>
<reference evidence="1 2" key="1">
    <citation type="journal article" date="2019" name="Syst. Appl. Microbiol.">
        <title>Polyphasic characterization of two novel Lactobacillus spp. isolated from blown salami packages: Description of Lactobacillus halodurans sp. nov. and Lactobacillus salsicarnum sp. nov.</title>
        <authorList>
            <person name="Schuster J.A."/>
            <person name="Klingl A."/>
            <person name="Vogel R.F."/>
            <person name="Ehrmann M.A."/>
        </authorList>
    </citation>
    <scope>NUCLEOTIDE SEQUENCE [LARGE SCALE GENOMIC DNA]</scope>
    <source>
        <strain evidence="1 2">TMW 1.2118</strain>
    </source>
</reference>
<gene>
    <name evidence="1" type="ORF">FHL02_04100</name>
</gene>
<dbReference type="OrthoDB" id="2297954at2"/>
<protein>
    <submittedName>
        <fullName evidence="1">Uncharacterized protein</fullName>
    </submittedName>
</protein>
<dbReference type="EMBL" id="VDFM01000003">
    <property type="protein sequence ID" value="MQS52199.1"/>
    <property type="molecule type" value="Genomic_DNA"/>
</dbReference>
<accession>A0A5P0ZGQ5</accession>
<sequence length="97" mass="11245">MNKVILDDFIVEFYRRYNKDTFNGLEVVNNDSMDTSSVFMKMSNGVRNTNPIYSISPMNRKGIKLLLNEASKQLPFSGYFWTDNVTDNETDFVQLSI</sequence>
<evidence type="ECO:0000313" key="1">
    <source>
        <dbReference type="EMBL" id="MQS52199.1"/>
    </source>
</evidence>
<name>A0A5P0ZGQ5_9LACO</name>